<dbReference type="EC" id="2.7.8.7" evidence="1"/>
<protein>
    <recommendedName>
        <fullName evidence="1">holo-[acyl-carrier-protein] synthase</fullName>
        <ecNumber evidence="1">2.7.8.7</ecNumber>
    </recommendedName>
</protein>
<dbReference type="GO" id="GO:0005829">
    <property type="term" value="C:cytosol"/>
    <property type="evidence" value="ECO:0007669"/>
    <property type="project" value="TreeGrafter"/>
</dbReference>
<proteinExistence type="predicted"/>
<dbReference type="InterPro" id="IPR037143">
    <property type="entry name" value="4-PPantetheinyl_Trfase_dom_sf"/>
</dbReference>
<organism evidence="4 5">
    <name type="scientific">Zancudomyces culisetae</name>
    <name type="common">Gut fungus</name>
    <name type="synonym">Smittium culisetae</name>
    <dbReference type="NCBI Taxonomy" id="1213189"/>
    <lineage>
        <taxon>Eukaryota</taxon>
        <taxon>Fungi</taxon>
        <taxon>Fungi incertae sedis</taxon>
        <taxon>Zoopagomycota</taxon>
        <taxon>Kickxellomycotina</taxon>
        <taxon>Harpellomycetes</taxon>
        <taxon>Harpellales</taxon>
        <taxon>Legeriomycetaceae</taxon>
        <taxon>Zancudomyces</taxon>
    </lineage>
</organism>
<dbReference type="Gene3D" id="3.90.470.20">
    <property type="entry name" value="4'-phosphopantetheinyl transferase domain"/>
    <property type="match status" value="1"/>
</dbReference>
<evidence type="ECO:0000313" key="5">
    <source>
        <dbReference type="Proteomes" id="UP000188320"/>
    </source>
</evidence>
<keyword evidence="2 4" id="KW-0808">Transferase</keyword>
<dbReference type="SUPFAM" id="SSF56214">
    <property type="entry name" value="4'-phosphopantetheinyl transferase"/>
    <property type="match status" value="2"/>
</dbReference>
<dbReference type="AlphaFoldDB" id="A0A1R1PS80"/>
<accession>A0A1R1PS80</accession>
<name>A0A1R1PS80_ZANCU</name>
<evidence type="ECO:0000256" key="2">
    <source>
        <dbReference type="ARBA" id="ARBA00022679"/>
    </source>
</evidence>
<dbReference type="PANTHER" id="PTHR12215:SF10">
    <property type="entry name" value="L-AMINOADIPATE-SEMIALDEHYDE DEHYDROGENASE-PHOSPHOPANTETHEINYL TRANSFERASE"/>
    <property type="match status" value="1"/>
</dbReference>
<reference evidence="5" key="1">
    <citation type="submission" date="2017-01" db="EMBL/GenBank/DDBJ databases">
        <authorList>
            <person name="Wang Y."/>
            <person name="White M."/>
            <person name="Kvist S."/>
            <person name="Moncalvo J.-M."/>
        </authorList>
    </citation>
    <scope>NUCLEOTIDE SEQUENCE [LARGE SCALE GENOMIC DNA]</scope>
    <source>
        <strain evidence="5">COL-18-3</strain>
    </source>
</reference>
<dbReference type="InterPro" id="IPR008278">
    <property type="entry name" value="4-PPantetheinyl_Trfase_dom"/>
</dbReference>
<dbReference type="GO" id="GO:0008897">
    <property type="term" value="F:holo-[acyl-carrier-protein] synthase activity"/>
    <property type="evidence" value="ECO:0007669"/>
    <property type="project" value="UniProtKB-EC"/>
</dbReference>
<gene>
    <name evidence="4" type="ORF">AX774_g2705</name>
</gene>
<dbReference type="Proteomes" id="UP000188320">
    <property type="component" value="Unassembled WGS sequence"/>
</dbReference>
<dbReference type="InterPro" id="IPR050559">
    <property type="entry name" value="P-Pant_transferase_sf"/>
</dbReference>
<feature type="domain" description="4'-phosphopantetheinyl transferase" evidence="3">
    <location>
        <begin position="80"/>
        <end position="160"/>
    </location>
</feature>
<dbReference type="GO" id="GO:0019878">
    <property type="term" value="P:lysine biosynthetic process via aminoadipic acid"/>
    <property type="evidence" value="ECO:0007669"/>
    <property type="project" value="TreeGrafter"/>
</dbReference>
<comment type="caution">
    <text evidence="4">The sequence shown here is derived from an EMBL/GenBank/DDBJ whole genome shotgun (WGS) entry which is preliminary data.</text>
</comment>
<dbReference type="Pfam" id="PF01648">
    <property type="entry name" value="ACPS"/>
    <property type="match status" value="1"/>
</dbReference>
<dbReference type="GO" id="GO:0000287">
    <property type="term" value="F:magnesium ion binding"/>
    <property type="evidence" value="ECO:0007669"/>
    <property type="project" value="InterPro"/>
</dbReference>
<evidence type="ECO:0000256" key="1">
    <source>
        <dbReference type="ARBA" id="ARBA00013172"/>
    </source>
</evidence>
<dbReference type="OrthoDB" id="26719at2759"/>
<dbReference type="EMBL" id="LSSK01000313">
    <property type="protein sequence ID" value="OMH83779.1"/>
    <property type="molecule type" value="Genomic_DNA"/>
</dbReference>
<evidence type="ECO:0000259" key="3">
    <source>
        <dbReference type="Pfam" id="PF01648"/>
    </source>
</evidence>
<evidence type="ECO:0000313" key="4">
    <source>
        <dbReference type="EMBL" id="OMH83779.1"/>
    </source>
</evidence>
<sequence length="174" mass="19892">MHMVSRLILRVMTQNQLLSTEDNEGVSKRLELWNAVEFWNGEFGKPQFSQKFLDEWGTLHFNISHDWPWVLVGVDQKNELGVDITHVSVPRNTHLLTFLNELGSQFSLAEVSCITDLVNMGLYKQAEEILFTCWAVKEAISKQTGIGLGMDYKSISYNPNAIKNNVFKVVLFIV</sequence>
<dbReference type="PANTHER" id="PTHR12215">
    <property type="entry name" value="PHOSPHOPANTETHEINE TRANSFERASE"/>
    <property type="match status" value="1"/>
</dbReference>
<keyword evidence="5" id="KW-1185">Reference proteome</keyword>